<reference evidence="12 13" key="1">
    <citation type="submission" date="2017-11" db="EMBL/GenBank/DDBJ databases">
        <title>Draft genome sequence of environmental isolate Aeromonas cavernicola sp. nov. MDC 2508.</title>
        <authorList>
            <person name="Colston S.M."/>
            <person name="Navarro A."/>
            <person name="Martinez-Murcia A.J."/>
            <person name="Graf J."/>
        </authorList>
    </citation>
    <scope>NUCLEOTIDE SEQUENCE [LARGE SCALE GENOMIC DNA]</scope>
    <source>
        <strain evidence="12 13">MDC 2508</strain>
    </source>
</reference>
<evidence type="ECO:0000256" key="6">
    <source>
        <dbReference type="ARBA" id="ARBA00017539"/>
    </source>
</evidence>
<dbReference type="EMBL" id="PGGC01000077">
    <property type="protein sequence ID" value="PJG59178.1"/>
    <property type="molecule type" value="Genomic_DNA"/>
</dbReference>
<evidence type="ECO:0000256" key="1">
    <source>
        <dbReference type="ARBA" id="ARBA00001043"/>
    </source>
</evidence>
<dbReference type="EC" id="3.5.2.17" evidence="5 10"/>
<evidence type="ECO:0000256" key="4">
    <source>
        <dbReference type="ARBA" id="ARBA00011881"/>
    </source>
</evidence>
<evidence type="ECO:0000259" key="11">
    <source>
        <dbReference type="Pfam" id="PF00576"/>
    </source>
</evidence>
<evidence type="ECO:0000256" key="3">
    <source>
        <dbReference type="ARBA" id="ARBA00009850"/>
    </source>
</evidence>
<accession>A0A2H9U5D9</accession>
<dbReference type="PROSITE" id="PS00769">
    <property type="entry name" value="TRANSTHYRETIN_2"/>
    <property type="match status" value="1"/>
</dbReference>
<gene>
    <name evidence="12" type="primary">uraH</name>
    <name evidence="12" type="ORF">CUC53_08665</name>
</gene>
<dbReference type="Proteomes" id="UP000235861">
    <property type="component" value="Unassembled WGS sequence"/>
</dbReference>
<dbReference type="Pfam" id="PF00576">
    <property type="entry name" value="Transthyretin"/>
    <property type="match status" value="1"/>
</dbReference>
<dbReference type="PRINTS" id="PR00189">
    <property type="entry name" value="TRNSTHYRETIN"/>
</dbReference>
<dbReference type="NCBIfam" id="TIGR02962">
    <property type="entry name" value="hdxy_isourate"/>
    <property type="match status" value="1"/>
</dbReference>
<feature type="domain" description="Transthyretin/hydroxyisourate hydrolase" evidence="11">
    <location>
        <begin position="4"/>
        <end position="116"/>
    </location>
</feature>
<comment type="subunit">
    <text evidence="4 10">Homotetramer.</text>
</comment>
<comment type="catalytic activity">
    <reaction evidence="1 10">
        <text>5-hydroxyisourate + H2O = 5-hydroxy-2-oxo-4-ureido-2,5-dihydro-1H-imidazole-5-carboxylate + H(+)</text>
        <dbReference type="Rhea" id="RHEA:23736"/>
        <dbReference type="ChEBI" id="CHEBI:15377"/>
        <dbReference type="ChEBI" id="CHEBI:15378"/>
        <dbReference type="ChEBI" id="CHEBI:18072"/>
        <dbReference type="ChEBI" id="CHEBI:58639"/>
        <dbReference type="EC" id="3.5.2.17"/>
    </reaction>
</comment>
<dbReference type="GO" id="GO:0033971">
    <property type="term" value="F:hydroxyisourate hydrolase activity"/>
    <property type="evidence" value="ECO:0007669"/>
    <property type="project" value="UniProtKB-EC"/>
</dbReference>
<proteinExistence type="inferred from homology"/>
<evidence type="ECO:0000256" key="9">
    <source>
        <dbReference type="PIRSR" id="PIRSR600895-51"/>
    </source>
</evidence>
<dbReference type="InterPro" id="IPR014306">
    <property type="entry name" value="Hydroxyisourate_hydrolase"/>
</dbReference>
<evidence type="ECO:0000256" key="5">
    <source>
        <dbReference type="ARBA" id="ARBA00012609"/>
    </source>
</evidence>
<feature type="binding site" evidence="9">
    <location>
        <position position="7"/>
    </location>
    <ligand>
        <name>substrate</name>
    </ligand>
</feature>
<evidence type="ECO:0000256" key="7">
    <source>
        <dbReference type="ARBA" id="ARBA00022631"/>
    </source>
</evidence>
<evidence type="ECO:0000313" key="12">
    <source>
        <dbReference type="EMBL" id="PJG59178.1"/>
    </source>
</evidence>
<dbReference type="RefSeq" id="WP_100293781.1">
    <property type="nucleotide sequence ID" value="NZ_PGGC01000077.1"/>
</dbReference>
<keyword evidence="13" id="KW-1185">Reference proteome</keyword>
<name>A0A2H9U5D9_9GAMM</name>
<protein>
    <recommendedName>
        <fullName evidence="6 10">5-hydroxyisourate hydrolase</fullName>
        <shortName evidence="10">HIU hydrolase</shortName>
        <shortName evidence="10">HIUHase</shortName>
        <ecNumber evidence="5 10">3.5.2.17</ecNumber>
    </recommendedName>
</protein>
<dbReference type="AlphaFoldDB" id="A0A2H9U5D9"/>
<keyword evidence="8 10" id="KW-0378">Hydrolase</keyword>
<dbReference type="PANTHER" id="PTHR10395:SF7">
    <property type="entry name" value="5-HYDROXYISOURATE HYDROLASE"/>
    <property type="match status" value="1"/>
</dbReference>
<dbReference type="PANTHER" id="PTHR10395">
    <property type="entry name" value="URICASE AND TRANSTHYRETIN-RELATED"/>
    <property type="match status" value="1"/>
</dbReference>
<dbReference type="SUPFAM" id="SSF49472">
    <property type="entry name" value="Transthyretin (synonym: prealbumin)"/>
    <property type="match status" value="1"/>
</dbReference>
<dbReference type="GO" id="GO:0006144">
    <property type="term" value="P:purine nucleobase metabolic process"/>
    <property type="evidence" value="ECO:0007669"/>
    <property type="project" value="UniProtKB-KW"/>
</dbReference>
<feature type="binding site" evidence="9">
    <location>
        <position position="114"/>
    </location>
    <ligand>
        <name>substrate</name>
    </ligand>
</feature>
<comment type="similarity">
    <text evidence="3 10">Belongs to the transthyretin family. 5-hydroxyisourate hydrolase subfamily.</text>
</comment>
<dbReference type="CDD" id="cd05822">
    <property type="entry name" value="TLP_HIUase"/>
    <property type="match status" value="1"/>
</dbReference>
<dbReference type="FunFam" id="2.60.40.180:FF:000005">
    <property type="entry name" value="5-hydroxyisourate hydrolase"/>
    <property type="match status" value="1"/>
</dbReference>
<evidence type="ECO:0000256" key="2">
    <source>
        <dbReference type="ARBA" id="ARBA00002704"/>
    </source>
</evidence>
<dbReference type="InterPro" id="IPR036817">
    <property type="entry name" value="Transthyretin/HIU_hydrolase_sf"/>
</dbReference>
<evidence type="ECO:0000313" key="13">
    <source>
        <dbReference type="Proteomes" id="UP000235861"/>
    </source>
</evidence>
<dbReference type="InterPro" id="IPR023416">
    <property type="entry name" value="Transthyretin/HIU_hydrolase_d"/>
</dbReference>
<sequence length="117" mass="13226">MGKLSTHVLDSSQGKPAAGVSFHLYRYVGQTFERICSHITNLDGRCDVPLLQGDDLQPGRYQLIFEMGPYFDKQNITLPEIKFLDDVVLQFNITNAADNFHVPLVVTPWSYSTYRGS</sequence>
<dbReference type="InterPro" id="IPR000895">
    <property type="entry name" value="Transthyretin/HIU_hydrolase"/>
</dbReference>
<keyword evidence="7 10" id="KW-0659">Purine metabolism</keyword>
<evidence type="ECO:0000256" key="8">
    <source>
        <dbReference type="ARBA" id="ARBA00022801"/>
    </source>
</evidence>
<feature type="binding site" evidence="9">
    <location>
        <position position="45"/>
    </location>
    <ligand>
        <name>substrate</name>
    </ligand>
</feature>
<comment type="caution">
    <text evidence="12">The sequence shown here is derived from an EMBL/GenBank/DDBJ whole genome shotgun (WGS) entry which is preliminary data.</text>
</comment>
<dbReference type="Gene3D" id="2.60.40.180">
    <property type="entry name" value="Transthyretin/hydroxyisourate hydrolase domain"/>
    <property type="match status" value="1"/>
</dbReference>
<evidence type="ECO:0000256" key="10">
    <source>
        <dbReference type="RuleBase" id="RU361270"/>
    </source>
</evidence>
<comment type="function">
    <text evidence="2">Catalyzes the hydrolysis of 5-hydroxyisourate (HIU) to 2-oxo-4-hydroxy-4-carboxy-5-ureidoimidazoline (OHCU).</text>
</comment>
<dbReference type="InterPro" id="IPR023419">
    <property type="entry name" value="Transthyretin_CS"/>
</dbReference>
<dbReference type="OrthoDB" id="9792386at2"/>
<organism evidence="12 13">
    <name type="scientific">Aeromonas cavernicola</name>
    <dbReference type="NCBI Taxonomy" id="1006623"/>
    <lineage>
        <taxon>Bacteria</taxon>
        <taxon>Pseudomonadati</taxon>
        <taxon>Pseudomonadota</taxon>
        <taxon>Gammaproteobacteria</taxon>
        <taxon>Aeromonadales</taxon>
        <taxon>Aeromonadaceae</taxon>
        <taxon>Aeromonas</taxon>
    </lineage>
</organism>